<dbReference type="PANTHER" id="PTHR43135:SF3">
    <property type="entry name" value="ALPHA-D-RIBOSE 1-METHYLPHOSPHONATE 5-TRIPHOSPHATE DIPHOSPHATASE"/>
    <property type="match status" value="1"/>
</dbReference>
<organism evidence="2 3">
    <name type="scientific">Micromonospora eburnea</name>
    <dbReference type="NCBI Taxonomy" id="227316"/>
    <lineage>
        <taxon>Bacteria</taxon>
        <taxon>Bacillati</taxon>
        <taxon>Actinomycetota</taxon>
        <taxon>Actinomycetes</taxon>
        <taxon>Micromonosporales</taxon>
        <taxon>Micromonosporaceae</taxon>
        <taxon>Micromonospora</taxon>
    </lineage>
</organism>
<dbReference type="InterPro" id="IPR011059">
    <property type="entry name" value="Metal-dep_hydrolase_composite"/>
</dbReference>
<dbReference type="Pfam" id="PF01979">
    <property type="entry name" value="Amidohydro_1"/>
    <property type="match status" value="1"/>
</dbReference>
<evidence type="ECO:0000313" key="2">
    <source>
        <dbReference type="EMBL" id="SCL58284.1"/>
    </source>
</evidence>
<dbReference type="OrthoDB" id="3514520at2"/>
<evidence type="ECO:0000259" key="1">
    <source>
        <dbReference type="Pfam" id="PF01979"/>
    </source>
</evidence>
<protein>
    <submittedName>
        <fullName evidence="2">Imidazolonepropionase</fullName>
    </submittedName>
</protein>
<accession>A0A1C6UW20</accession>
<dbReference type="InterPro" id="IPR032466">
    <property type="entry name" value="Metal_Hydrolase"/>
</dbReference>
<dbReference type="AlphaFoldDB" id="A0A1C6UW20"/>
<name>A0A1C6UW20_9ACTN</name>
<dbReference type="STRING" id="227316.GA0070604_3797"/>
<dbReference type="InterPro" id="IPR051781">
    <property type="entry name" value="Metallo-dep_Hydrolase"/>
</dbReference>
<dbReference type="EMBL" id="FMHY01000002">
    <property type="protein sequence ID" value="SCL58284.1"/>
    <property type="molecule type" value="Genomic_DNA"/>
</dbReference>
<dbReference type="Gene3D" id="2.30.40.10">
    <property type="entry name" value="Urease, subunit C, domain 1"/>
    <property type="match status" value="1"/>
</dbReference>
<dbReference type="GO" id="GO:0016810">
    <property type="term" value="F:hydrolase activity, acting on carbon-nitrogen (but not peptide) bonds"/>
    <property type="evidence" value="ECO:0007669"/>
    <property type="project" value="InterPro"/>
</dbReference>
<dbReference type="Gene3D" id="3.20.20.140">
    <property type="entry name" value="Metal-dependent hydrolases"/>
    <property type="match status" value="1"/>
</dbReference>
<evidence type="ECO:0000313" key="3">
    <source>
        <dbReference type="Proteomes" id="UP000199696"/>
    </source>
</evidence>
<dbReference type="SUPFAM" id="SSF51556">
    <property type="entry name" value="Metallo-dependent hydrolases"/>
    <property type="match status" value="1"/>
</dbReference>
<keyword evidence="3" id="KW-1185">Reference proteome</keyword>
<gene>
    <name evidence="2" type="ORF">GA0070604_3797</name>
</gene>
<dbReference type="InterPro" id="IPR006680">
    <property type="entry name" value="Amidohydro-rel"/>
</dbReference>
<feature type="domain" description="Amidohydrolase-related" evidence="1">
    <location>
        <begin position="60"/>
        <end position="395"/>
    </location>
</feature>
<sequence>MSGTDPFVLAVSRVHDGLGFLPDDDYVVVVAEGTVVDLGPRARLLGRYSALPLVDHSGAVLTPGWIDAHVHSTMPGNGRPIEEVAPAPFETRIAVATANLRAHLAGGVTTVRDLGSHLDYLAWSPGPGLMPRVLRYGMPITAERGHMHLFGGALGAARTVTDVARANLAAGADGLKLVASGGGTLGTVPHETTLTSDQIAEAVRLAHAQGKRVTVHALTNGAILAATAAGADGIEHLGFLAADGLSHVQQEALEAAVAAGVVFGSTLGCNEAYLHLSGSNGTVEHDEQSVRTEYYRRNADRVLGAGGRMAVGTDAGWKHTPFGAYVRELQPLAGAGVPAERLLHLATAGNADALGVPGLTGMIRPGHPADLVVIDGVDFAARAPKVVEVVVAGRRLVSSETQW</sequence>
<dbReference type="SUPFAM" id="SSF51338">
    <property type="entry name" value="Composite domain of metallo-dependent hydrolases"/>
    <property type="match status" value="1"/>
</dbReference>
<proteinExistence type="predicted"/>
<reference evidence="3" key="1">
    <citation type="submission" date="2016-06" db="EMBL/GenBank/DDBJ databases">
        <authorList>
            <person name="Varghese N."/>
            <person name="Submissions Spin"/>
        </authorList>
    </citation>
    <scope>NUCLEOTIDE SEQUENCE [LARGE SCALE GENOMIC DNA]</scope>
    <source>
        <strain evidence="3">DSM 44814</strain>
    </source>
</reference>
<dbReference type="RefSeq" id="WP_091119874.1">
    <property type="nucleotide sequence ID" value="NZ_FMHY01000002.1"/>
</dbReference>
<dbReference type="Proteomes" id="UP000199696">
    <property type="component" value="Unassembled WGS sequence"/>
</dbReference>
<dbReference type="PANTHER" id="PTHR43135">
    <property type="entry name" value="ALPHA-D-RIBOSE 1-METHYLPHOSPHONATE 5-TRIPHOSPHATE DIPHOSPHATASE"/>
    <property type="match status" value="1"/>
</dbReference>